<protein>
    <recommendedName>
        <fullName evidence="3">DUF4012 domain-containing protein</fullName>
    </recommendedName>
</protein>
<reference evidence="2" key="1">
    <citation type="submission" date="2016-10" db="EMBL/GenBank/DDBJ databases">
        <authorList>
            <person name="Varghese N."/>
            <person name="Submissions S."/>
        </authorList>
    </citation>
    <scope>NUCLEOTIDE SEQUENCE [LARGE SCALE GENOMIC DNA]</scope>
    <source>
        <strain evidence="2">CL127</strain>
    </source>
</reference>
<proteinExistence type="predicted"/>
<dbReference type="EMBL" id="FOYR01000005">
    <property type="protein sequence ID" value="SFR78124.1"/>
    <property type="molecule type" value="Genomic_DNA"/>
</dbReference>
<dbReference type="Proteomes" id="UP000198877">
    <property type="component" value="Unassembled WGS sequence"/>
</dbReference>
<evidence type="ECO:0000313" key="2">
    <source>
        <dbReference type="Proteomes" id="UP000198877"/>
    </source>
</evidence>
<dbReference type="Pfam" id="PF13196">
    <property type="entry name" value="DUF4012"/>
    <property type="match status" value="1"/>
</dbReference>
<sequence length="568" mass="60086">MLVVLIVIGVVGAIIGKHVYDSAAKARTHLAAAMTDVQQVQKSILAGDLDAASKGADAASQQTAAAVAATKDWQWRFGEKLPVVGQNLVAVRTVAQVTDGLANDVVKPAASVRLSDFKFTDGGINVAAITNLSKTFTTVDAGIDKALAGLKKVDRATLVGPVADGVSKLETELKKVGPTMSTAQEVLSVLPNALGANGAKDYVLMFQGNSEARSLGGNAAQFLPVHVENGKIVRGTVVSSSDFTNQPRPEPVVPLDPQAVNIFGDKIGRYSPDFTMVPNFPTAVQILHGWWASDIHTDFQGVLSIDPVALSYVLEATGPVTLATGDQLTSQNAVSLLLNEVYFRYPQSKDQDAFFASAADSIFTKVTAGEASPVKLIQALFRAADEGRLLYQTDDPEQTKLIDNSRMSGIMPTGNAEQTAVGVYLNDNTGSKKSYYLDMAIDACRADGGAVSGHATLTSTLTQDRANELPHYIKGPYFAAEDISSYVVVYGPVGSELTSITIDGNPASPLSQGEHLGRPAVKVEVLNHLTDAHTIAFSFKTAKTEGPLAIWTTPMSRATPAKVEPTCR</sequence>
<dbReference type="InterPro" id="IPR025101">
    <property type="entry name" value="DUF4012"/>
</dbReference>
<name>A0A1I6JGY7_9MICO</name>
<gene>
    <name evidence="1" type="ORF">SAMN04488591_3566</name>
</gene>
<evidence type="ECO:0008006" key="3">
    <source>
        <dbReference type="Google" id="ProtNLM"/>
    </source>
</evidence>
<dbReference type="AlphaFoldDB" id="A0A1I6JGY7"/>
<accession>A0A1I6JGY7</accession>
<evidence type="ECO:0000313" key="1">
    <source>
        <dbReference type="EMBL" id="SFR78124.1"/>
    </source>
</evidence>
<organism evidence="1 2">
    <name type="scientific">Microbacterium azadirachtae</name>
    <dbReference type="NCBI Taxonomy" id="582680"/>
    <lineage>
        <taxon>Bacteria</taxon>
        <taxon>Bacillati</taxon>
        <taxon>Actinomycetota</taxon>
        <taxon>Actinomycetes</taxon>
        <taxon>Micrococcales</taxon>
        <taxon>Microbacteriaceae</taxon>
        <taxon>Microbacterium</taxon>
    </lineage>
</organism>